<dbReference type="EMBL" id="UZWD01000033">
    <property type="protein sequence ID" value="VDS05476.1"/>
    <property type="molecule type" value="Genomic_DNA"/>
</dbReference>
<feature type="domain" description="Response regulatory" evidence="2">
    <location>
        <begin position="15"/>
        <end position="127"/>
    </location>
</feature>
<dbReference type="AlphaFoldDB" id="A0A3S4GL26"/>
<dbReference type="GO" id="GO:0000160">
    <property type="term" value="P:phosphorelay signal transduction system"/>
    <property type="evidence" value="ECO:0007669"/>
    <property type="project" value="InterPro"/>
</dbReference>
<evidence type="ECO:0000313" key="4">
    <source>
        <dbReference type="Proteomes" id="UP000268844"/>
    </source>
</evidence>
<evidence type="ECO:0000313" key="3">
    <source>
        <dbReference type="EMBL" id="VDS05476.1"/>
    </source>
</evidence>
<protein>
    <recommendedName>
        <fullName evidence="2">Response regulatory domain-containing protein</fullName>
    </recommendedName>
</protein>
<accession>A0A3S4GL26</accession>
<keyword evidence="4" id="KW-1185">Reference proteome</keyword>
<comment type="caution">
    <text evidence="1">Lacks conserved residue(s) required for the propagation of feature annotation.</text>
</comment>
<reference evidence="3 4" key="1">
    <citation type="submission" date="2018-12" db="EMBL/GenBank/DDBJ databases">
        <authorList>
            <person name="Criscuolo A."/>
        </authorList>
    </citation>
    <scope>NUCLEOTIDE SEQUENCE [LARGE SCALE GENOMIC DNA]</scope>
    <source>
        <strain evidence="3">ACIP1116281</strain>
    </source>
</reference>
<dbReference type="Proteomes" id="UP000268844">
    <property type="component" value="Unassembled WGS sequence"/>
</dbReference>
<dbReference type="InterPro" id="IPR011006">
    <property type="entry name" value="CheY-like_superfamily"/>
</dbReference>
<sequence length="133" mass="14124">MALMMGDPDLSEGRSALIVEGEYLVGLHIQTILEAYGFTDATIVPGIREAKALLRGETAFDLAVVEIALDRPDTIDFARALRDAKTPLIGTTTDLRAHSGIAGLDSVPILPKPIPEESLADAVSAMFLPPDTP</sequence>
<dbReference type="PROSITE" id="PS50110">
    <property type="entry name" value="RESPONSE_REGULATORY"/>
    <property type="match status" value="1"/>
</dbReference>
<gene>
    <name evidence="3" type="ORF">DEVEQU_02618</name>
</gene>
<name>A0A3S4GL26_9HYPH</name>
<dbReference type="Gene3D" id="3.40.50.2300">
    <property type="match status" value="1"/>
</dbReference>
<evidence type="ECO:0000256" key="1">
    <source>
        <dbReference type="PROSITE-ProRule" id="PRU00169"/>
    </source>
</evidence>
<dbReference type="InterPro" id="IPR001789">
    <property type="entry name" value="Sig_transdc_resp-reg_receiver"/>
</dbReference>
<evidence type="ECO:0000259" key="2">
    <source>
        <dbReference type="PROSITE" id="PS50110"/>
    </source>
</evidence>
<dbReference type="SUPFAM" id="SSF52172">
    <property type="entry name" value="CheY-like"/>
    <property type="match status" value="1"/>
</dbReference>
<organism evidence="3 4">
    <name type="scientific">Devosia equisanguinis</name>
    <dbReference type="NCBI Taxonomy" id="2490941"/>
    <lineage>
        <taxon>Bacteria</taxon>
        <taxon>Pseudomonadati</taxon>
        <taxon>Pseudomonadota</taxon>
        <taxon>Alphaproteobacteria</taxon>
        <taxon>Hyphomicrobiales</taxon>
        <taxon>Devosiaceae</taxon>
        <taxon>Devosia</taxon>
    </lineage>
</organism>
<proteinExistence type="predicted"/>